<name>A0A317ZKP6_9MICO</name>
<proteinExistence type="predicted"/>
<dbReference type="EMBL" id="QHLY01000012">
    <property type="protein sequence ID" value="PXA67091.1"/>
    <property type="molecule type" value="Genomic_DNA"/>
</dbReference>
<organism evidence="2 3">
    <name type="scientific">Cryobacterium arcticum</name>
    <dbReference type="NCBI Taxonomy" id="670052"/>
    <lineage>
        <taxon>Bacteria</taxon>
        <taxon>Bacillati</taxon>
        <taxon>Actinomycetota</taxon>
        <taxon>Actinomycetes</taxon>
        <taxon>Micrococcales</taxon>
        <taxon>Microbacteriaceae</taxon>
        <taxon>Cryobacterium</taxon>
    </lineage>
</organism>
<dbReference type="Proteomes" id="UP000246722">
    <property type="component" value="Unassembled WGS sequence"/>
</dbReference>
<gene>
    <name evidence="2" type="ORF">CTB96_09965</name>
</gene>
<dbReference type="RefSeq" id="WP_110126775.1">
    <property type="nucleotide sequence ID" value="NZ_QHLY01000012.1"/>
</dbReference>
<keyword evidence="3" id="KW-1185">Reference proteome</keyword>
<feature type="region of interest" description="Disordered" evidence="1">
    <location>
        <begin position="1"/>
        <end position="29"/>
    </location>
</feature>
<feature type="compositionally biased region" description="Polar residues" evidence="1">
    <location>
        <begin position="1"/>
        <end position="11"/>
    </location>
</feature>
<evidence type="ECO:0000313" key="3">
    <source>
        <dbReference type="Proteomes" id="UP000246722"/>
    </source>
</evidence>
<reference evidence="2 3" key="1">
    <citation type="submission" date="2018-05" db="EMBL/GenBank/DDBJ databases">
        <title>Genetic diversity of glacier-inhabiting Cryobacterium bacteria in China and description of Cryobacterium mengkeensis sp. nov. and Arthrobacter glacialis sp. nov.</title>
        <authorList>
            <person name="Liu Q."/>
            <person name="Xin Y.-H."/>
        </authorList>
    </citation>
    <scope>NUCLEOTIDE SEQUENCE [LARGE SCALE GENOMIC DNA]</scope>
    <source>
        <strain evidence="2 3">SK-1</strain>
    </source>
</reference>
<comment type="caution">
    <text evidence="2">The sequence shown here is derived from an EMBL/GenBank/DDBJ whole genome shotgun (WGS) entry which is preliminary data.</text>
</comment>
<evidence type="ECO:0000256" key="1">
    <source>
        <dbReference type="SAM" id="MobiDB-lite"/>
    </source>
</evidence>
<accession>A0A317ZKP6</accession>
<dbReference type="AlphaFoldDB" id="A0A317ZKP6"/>
<sequence length="62" mass="7196">MKTESTVTDLTGSPDERMTQLQNLPRDAQSSEWLRRQLDAALRAWANEETELVIIKESRTDY</sequence>
<protein>
    <submittedName>
        <fullName evidence="2">Uncharacterized protein</fullName>
    </submittedName>
</protein>
<evidence type="ECO:0000313" key="2">
    <source>
        <dbReference type="EMBL" id="PXA67091.1"/>
    </source>
</evidence>
<feature type="compositionally biased region" description="Polar residues" evidence="1">
    <location>
        <begin position="19"/>
        <end position="29"/>
    </location>
</feature>
<dbReference type="OrthoDB" id="5123100at2"/>